<proteinExistence type="predicted"/>
<dbReference type="EMBL" id="DSZH01000103">
    <property type="protein sequence ID" value="HGU47365.1"/>
    <property type="molecule type" value="Genomic_DNA"/>
</dbReference>
<dbReference type="EMBL" id="DTBX01000051">
    <property type="protein sequence ID" value="HGQ55092.1"/>
    <property type="molecule type" value="Genomic_DNA"/>
</dbReference>
<dbReference type="InterPro" id="IPR002792">
    <property type="entry name" value="TRAM_dom"/>
</dbReference>
<reference evidence="3" key="1">
    <citation type="journal article" date="2020" name="mSystems">
        <title>Genome- and Community-Level Interaction Insights into Carbon Utilization and Element Cycling Functions of Hydrothermarchaeota in Hydrothermal Sediment.</title>
        <authorList>
            <person name="Zhou Z."/>
            <person name="Liu Y."/>
            <person name="Xu W."/>
            <person name="Pan J."/>
            <person name="Luo Z.H."/>
            <person name="Li M."/>
        </authorList>
    </citation>
    <scope>NUCLEOTIDE SEQUENCE [LARGE SCALE GENOMIC DNA]</scope>
    <source>
        <strain evidence="3">SpSt-594</strain>
        <strain evidence="2">SpSt-655</strain>
    </source>
</reference>
<sequence>MFFKKERNIIIDFKSLEDPRILNFLKLRILDGNIIVCEDIDESGEKNLVLQNLEKLRSLFGKKLKILRGKFNKEKLYQLARKDNSVILTTNPLLKDEEGKVSVVTIDEIYSATKPVFLPGSIITVKIMKKGKDADEGIGYLDGGIKVVVDGGAKFVGKELECEVIGTMETQIGKVIFAKIKYKEMK</sequence>
<accession>A0A7C4VYT3</accession>
<dbReference type="Pfam" id="PF01938">
    <property type="entry name" value="TRAM"/>
    <property type="match status" value="1"/>
</dbReference>
<name>A0A7C4VYT3_UNCW3</name>
<evidence type="ECO:0000259" key="1">
    <source>
        <dbReference type="PROSITE" id="PS50926"/>
    </source>
</evidence>
<evidence type="ECO:0000313" key="2">
    <source>
        <dbReference type="EMBL" id="HGQ55092.1"/>
    </source>
</evidence>
<feature type="domain" description="TRAM" evidence="1">
    <location>
        <begin position="116"/>
        <end position="177"/>
    </location>
</feature>
<dbReference type="PROSITE" id="PS50926">
    <property type="entry name" value="TRAM"/>
    <property type="match status" value="1"/>
</dbReference>
<gene>
    <name evidence="3" type="ORF">ENT60_02235</name>
    <name evidence="2" type="ORF">ENU28_01340</name>
</gene>
<comment type="caution">
    <text evidence="3">The sequence shown here is derived from an EMBL/GenBank/DDBJ whole genome shotgun (WGS) entry which is preliminary data.</text>
</comment>
<organism evidence="3">
    <name type="scientific">candidate division WOR-3 bacterium</name>
    <dbReference type="NCBI Taxonomy" id="2052148"/>
    <lineage>
        <taxon>Bacteria</taxon>
        <taxon>Bacteria division WOR-3</taxon>
    </lineage>
</organism>
<protein>
    <submittedName>
        <fullName evidence="3">TRAM domain-containing protein</fullName>
    </submittedName>
</protein>
<dbReference type="AlphaFoldDB" id="A0A7C4VYT3"/>
<evidence type="ECO:0000313" key="3">
    <source>
        <dbReference type="EMBL" id="HGU47365.1"/>
    </source>
</evidence>